<proteinExistence type="inferred from homology"/>
<dbReference type="Pfam" id="PF12710">
    <property type="entry name" value="HAD"/>
    <property type="match status" value="1"/>
</dbReference>
<dbReference type="NCBIfam" id="TIGR01488">
    <property type="entry name" value="HAD-SF-IB"/>
    <property type="match status" value="1"/>
</dbReference>
<evidence type="ECO:0000256" key="1">
    <source>
        <dbReference type="ARBA" id="ARBA00009184"/>
    </source>
</evidence>
<keyword evidence="3 5" id="KW-0378">Hydrolase</keyword>
<dbReference type="Gene3D" id="3.40.50.1000">
    <property type="entry name" value="HAD superfamily/HAD-like"/>
    <property type="match status" value="1"/>
</dbReference>
<dbReference type="SUPFAM" id="SSF56784">
    <property type="entry name" value="HAD-like"/>
    <property type="match status" value="1"/>
</dbReference>
<dbReference type="GO" id="GO:0016787">
    <property type="term" value="F:hydrolase activity"/>
    <property type="evidence" value="ECO:0007669"/>
    <property type="project" value="UniProtKB-KW"/>
</dbReference>
<evidence type="ECO:0000313" key="5">
    <source>
        <dbReference type="EMBL" id="WUS24795.1"/>
    </source>
</evidence>
<dbReference type="NCBIfam" id="TIGR01490">
    <property type="entry name" value="HAD-SF-IB-hyp1"/>
    <property type="match status" value="1"/>
</dbReference>
<evidence type="ECO:0000256" key="2">
    <source>
        <dbReference type="ARBA" id="ARBA00022723"/>
    </source>
</evidence>
<dbReference type="RefSeq" id="WP_246296280.1">
    <property type="nucleotide sequence ID" value="NZ_BAAATH010000018.1"/>
</dbReference>
<dbReference type="Gene3D" id="1.20.1440.100">
    <property type="entry name" value="SG protein - dephosphorylation function"/>
    <property type="match status" value="1"/>
</dbReference>
<dbReference type="InterPro" id="IPR023214">
    <property type="entry name" value="HAD_sf"/>
</dbReference>
<accession>A0ABZ1VSF3</accession>
<keyword evidence="4" id="KW-0460">Magnesium</keyword>
<comment type="similarity">
    <text evidence="1">Belongs to the HAD-like hydrolase superfamily. SerB family.</text>
</comment>
<dbReference type="PANTHER" id="PTHR43344:SF13">
    <property type="entry name" value="PHOSPHATASE RV3661-RELATED"/>
    <property type="match status" value="1"/>
</dbReference>
<sequence>MVNVPMGTRERAAFFDVDETLLNTKSMFHFLRFWMARQGDDGSAYDAVMAEVNSQAASGVPRTEINRRYYRRFAGVDHAELTQAGRDWYDAYRREGSAVVVAAWAAARRHALAGDLVALVSGSFRALLEPLADDLGADLILCSEPLVGEDGRLTGEIRRPMIGAIKADAVRETLAALGLSAEECSCYGDHSSDLDMLQVVGDPVVVGADPVLLERAQTLDWAVLSAAAGPLRARRPDAVRRISAQHGPVAPRGR</sequence>
<dbReference type="Proteomes" id="UP001432292">
    <property type="component" value="Chromosome"/>
</dbReference>
<dbReference type="InterPro" id="IPR036412">
    <property type="entry name" value="HAD-like_sf"/>
</dbReference>
<evidence type="ECO:0000256" key="3">
    <source>
        <dbReference type="ARBA" id="ARBA00022801"/>
    </source>
</evidence>
<name>A0ABZ1VSF3_9ACTN</name>
<evidence type="ECO:0000313" key="6">
    <source>
        <dbReference type="Proteomes" id="UP001432292"/>
    </source>
</evidence>
<dbReference type="InterPro" id="IPR006385">
    <property type="entry name" value="HAD_hydro_SerB1"/>
</dbReference>
<keyword evidence="2" id="KW-0479">Metal-binding</keyword>
<dbReference type="EMBL" id="CP108473">
    <property type="protein sequence ID" value="WUS24795.1"/>
    <property type="molecule type" value="Genomic_DNA"/>
</dbReference>
<protein>
    <submittedName>
        <fullName evidence="5">HAD-IB family hydrolase</fullName>
    </submittedName>
</protein>
<dbReference type="PANTHER" id="PTHR43344">
    <property type="entry name" value="PHOSPHOSERINE PHOSPHATASE"/>
    <property type="match status" value="1"/>
</dbReference>
<keyword evidence="6" id="KW-1185">Reference proteome</keyword>
<reference evidence="5" key="1">
    <citation type="submission" date="2022-10" db="EMBL/GenBank/DDBJ databases">
        <title>The complete genomes of actinobacterial strains from the NBC collection.</title>
        <authorList>
            <person name="Joergensen T.S."/>
            <person name="Alvarez Arevalo M."/>
            <person name="Sterndorff E.B."/>
            <person name="Faurdal D."/>
            <person name="Vuksanovic O."/>
            <person name="Mourched A.-S."/>
            <person name="Charusanti P."/>
            <person name="Shaw S."/>
            <person name="Blin K."/>
            <person name="Weber T."/>
        </authorList>
    </citation>
    <scope>NUCLEOTIDE SEQUENCE</scope>
    <source>
        <strain evidence="5">NBC_01256</strain>
    </source>
</reference>
<organism evidence="5 6">
    <name type="scientific">Streptomyces caniferus</name>
    <dbReference type="NCBI Taxonomy" id="285557"/>
    <lineage>
        <taxon>Bacteria</taxon>
        <taxon>Bacillati</taxon>
        <taxon>Actinomycetota</taxon>
        <taxon>Actinomycetes</taxon>
        <taxon>Kitasatosporales</taxon>
        <taxon>Streptomycetaceae</taxon>
        <taxon>Streptomyces</taxon>
    </lineage>
</organism>
<gene>
    <name evidence="5" type="ORF">OG727_22290</name>
</gene>
<evidence type="ECO:0000256" key="4">
    <source>
        <dbReference type="ARBA" id="ARBA00022842"/>
    </source>
</evidence>
<dbReference type="GeneID" id="96636303"/>
<dbReference type="InterPro" id="IPR050582">
    <property type="entry name" value="HAD-like_SerB"/>
</dbReference>